<dbReference type="AlphaFoldDB" id="A0A1K0H8C0"/>
<comment type="subcellular location">
    <subcellularLocation>
        <location evidence="1">Membrane</location>
        <topology evidence="1">Multi-pass membrane protein</topology>
    </subcellularLocation>
</comment>
<keyword evidence="6" id="KW-0472">Membrane</keyword>
<sequence>MLRPLLSHLGAQARDTLRPTLFAVIWCVFLLILKRNTLTVSTWPTRARFSLDASYHHTTEAETQTLDWDKVWKDVDWASYRVMASLSTVTGLLLAFRSNSAIDRWSTARRKWSDVQATSRSLLRLLAPTLLSQPLSRGTETMQDFAHHQSKQKETQATLATIPFFSISLMYEMRGRSMELFPTESPSLLRDDLIESLPPALVAAAHRQQQASSASSSPLRSAETEKQKQIANLNSPRTIRPPLPSHATSGNSSPNLALSSLLHLQQSLDAFHSTSLITSPVYAHSIGLVNSLTSHMTELERVRDTPIPLSVSQHFSRLLEIQTSLLAVVVVQKLYERWWLCLGITGVVTGMLYGVDSFAAALGQPFGLEREDLPLEKYVQDAQGDWDEARGLL</sequence>
<evidence type="ECO:0000256" key="3">
    <source>
        <dbReference type="ARBA" id="ARBA00022692"/>
    </source>
</evidence>
<gene>
    <name evidence="8" type="ORF">UBRO_05065</name>
</gene>
<dbReference type="InterPro" id="IPR044669">
    <property type="entry name" value="YneE/VCCN1/2-like"/>
</dbReference>
<evidence type="ECO:0000256" key="7">
    <source>
        <dbReference type="SAM" id="MobiDB-lite"/>
    </source>
</evidence>
<keyword evidence="4" id="KW-1133">Transmembrane helix</keyword>
<reference evidence="9" key="1">
    <citation type="submission" date="2016-04" db="EMBL/GenBank/DDBJ databases">
        <authorList>
            <person name="Guldener U."/>
            <person name="Guldener U."/>
        </authorList>
    </citation>
    <scope>NUCLEOTIDE SEQUENCE [LARGE SCALE GENOMIC DNA]</scope>
    <source>
        <strain evidence="9">UB2112</strain>
    </source>
</reference>
<keyword evidence="5" id="KW-0406">Ion transport</keyword>
<feature type="compositionally biased region" description="Low complexity" evidence="7">
    <location>
        <begin position="204"/>
        <end position="221"/>
    </location>
</feature>
<organism evidence="8 9">
    <name type="scientific">Ustilago bromivora</name>
    <dbReference type="NCBI Taxonomy" id="307758"/>
    <lineage>
        <taxon>Eukaryota</taxon>
        <taxon>Fungi</taxon>
        <taxon>Dikarya</taxon>
        <taxon>Basidiomycota</taxon>
        <taxon>Ustilaginomycotina</taxon>
        <taxon>Ustilaginomycetes</taxon>
        <taxon>Ustilaginales</taxon>
        <taxon>Ustilaginaceae</taxon>
        <taxon>Ustilago</taxon>
    </lineage>
</organism>
<dbReference type="GO" id="GO:0005254">
    <property type="term" value="F:chloride channel activity"/>
    <property type="evidence" value="ECO:0007669"/>
    <property type="project" value="InterPro"/>
</dbReference>
<dbReference type="GO" id="GO:0016020">
    <property type="term" value="C:membrane"/>
    <property type="evidence" value="ECO:0007669"/>
    <property type="project" value="UniProtKB-SubCell"/>
</dbReference>
<accession>A0A1K0H8C0</accession>
<dbReference type="OrthoDB" id="1368at2759"/>
<dbReference type="PANTHER" id="PTHR33281:SF21">
    <property type="entry name" value="MEMBRANE PROTEIN"/>
    <property type="match status" value="1"/>
</dbReference>
<keyword evidence="3" id="KW-0812">Transmembrane</keyword>
<name>A0A1K0H8C0_9BASI</name>
<evidence type="ECO:0000313" key="9">
    <source>
        <dbReference type="Proteomes" id="UP000179920"/>
    </source>
</evidence>
<dbReference type="Pfam" id="PF25539">
    <property type="entry name" value="Bestrophin_2"/>
    <property type="match status" value="1"/>
</dbReference>
<evidence type="ECO:0000256" key="2">
    <source>
        <dbReference type="ARBA" id="ARBA00022448"/>
    </source>
</evidence>
<protein>
    <submittedName>
        <fullName evidence="8">Uncharacterized protein</fullName>
    </submittedName>
</protein>
<evidence type="ECO:0000256" key="5">
    <source>
        <dbReference type="ARBA" id="ARBA00023065"/>
    </source>
</evidence>
<keyword evidence="2" id="KW-0813">Transport</keyword>
<dbReference type="PANTHER" id="PTHR33281">
    <property type="entry name" value="UPF0187 PROTEIN YNEE"/>
    <property type="match status" value="1"/>
</dbReference>
<evidence type="ECO:0000313" key="8">
    <source>
        <dbReference type="EMBL" id="SAM82683.1"/>
    </source>
</evidence>
<proteinExistence type="predicted"/>
<evidence type="ECO:0000256" key="4">
    <source>
        <dbReference type="ARBA" id="ARBA00022989"/>
    </source>
</evidence>
<evidence type="ECO:0000256" key="1">
    <source>
        <dbReference type="ARBA" id="ARBA00004141"/>
    </source>
</evidence>
<dbReference type="EMBL" id="LT558124">
    <property type="protein sequence ID" value="SAM82683.1"/>
    <property type="molecule type" value="Genomic_DNA"/>
</dbReference>
<feature type="region of interest" description="Disordered" evidence="7">
    <location>
        <begin position="204"/>
        <end position="252"/>
    </location>
</feature>
<evidence type="ECO:0000256" key="6">
    <source>
        <dbReference type="ARBA" id="ARBA00023136"/>
    </source>
</evidence>
<dbReference type="Proteomes" id="UP000179920">
    <property type="component" value="Chromosome VIII"/>
</dbReference>